<feature type="transmembrane region" description="Helical" evidence="16">
    <location>
        <begin position="138"/>
        <end position="160"/>
    </location>
</feature>
<evidence type="ECO:0000313" key="20">
    <source>
        <dbReference type="Proteomes" id="UP001431131"/>
    </source>
</evidence>
<keyword evidence="12 16" id="KW-0812">Transmembrane</keyword>
<evidence type="ECO:0000256" key="13">
    <source>
        <dbReference type="ARBA" id="ARBA00022989"/>
    </source>
</evidence>
<dbReference type="GO" id="GO:0009401">
    <property type="term" value="P:phosphoenolpyruvate-dependent sugar phosphotransferase system"/>
    <property type="evidence" value="ECO:0007669"/>
    <property type="project" value="UniProtKB-KW"/>
</dbReference>
<dbReference type="Pfam" id="PF02378">
    <property type="entry name" value="PTS_EIIC"/>
    <property type="match status" value="1"/>
</dbReference>
<reference evidence="19" key="1">
    <citation type="submission" date="2022-02" db="EMBL/GenBank/DDBJ databases">
        <title>Fredinandcohnia quinoae sp. nov. isolated from Chenopodium quinoa seeds.</title>
        <authorList>
            <person name="Saati-Santamaria Z."/>
            <person name="Flores-Felix J.D."/>
            <person name="Igual J.M."/>
            <person name="Velazquez E."/>
            <person name="Garcia-Fraile P."/>
            <person name="Martinez-Molina E."/>
        </authorList>
    </citation>
    <scope>NUCLEOTIDE SEQUENCE</scope>
    <source>
        <strain evidence="19">SECRCQ15</strain>
    </source>
</reference>
<feature type="domain" description="PTS EIIC type-2" evidence="18">
    <location>
        <begin position="18"/>
        <end position="349"/>
    </location>
</feature>
<proteinExistence type="predicted"/>
<keyword evidence="8" id="KW-0597">Phosphoprotein</keyword>
<dbReference type="EMBL" id="JAKTTI010000007">
    <property type="protein sequence ID" value="MCH1625017.1"/>
    <property type="molecule type" value="Genomic_DNA"/>
</dbReference>
<evidence type="ECO:0000256" key="14">
    <source>
        <dbReference type="ARBA" id="ARBA00023136"/>
    </source>
</evidence>
<evidence type="ECO:0000256" key="12">
    <source>
        <dbReference type="ARBA" id="ARBA00022692"/>
    </source>
</evidence>
<dbReference type="SUPFAM" id="SSF52794">
    <property type="entry name" value="PTS system IIB component-like"/>
    <property type="match status" value="1"/>
</dbReference>
<dbReference type="GO" id="GO:0005886">
    <property type="term" value="C:plasma membrane"/>
    <property type="evidence" value="ECO:0007669"/>
    <property type="project" value="UniProtKB-SubCell"/>
</dbReference>
<dbReference type="InterPro" id="IPR036095">
    <property type="entry name" value="PTS_EIIB-like_sf"/>
</dbReference>
<evidence type="ECO:0000256" key="10">
    <source>
        <dbReference type="ARBA" id="ARBA00022679"/>
    </source>
</evidence>
<dbReference type="PROSITE" id="PS51099">
    <property type="entry name" value="PTS_EIIB_TYPE_2"/>
    <property type="match status" value="1"/>
</dbReference>
<dbReference type="Gene3D" id="3.40.50.2300">
    <property type="match status" value="1"/>
</dbReference>
<dbReference type="InterPro" id="IPR029503">
    <property type="entry name" value="PTS_EIIB_mannitol"/>
</dbReference>
<comment type="function">
    <text evidence="2">The phosphoenolpyruvate-dependent sugar phosphotransferase system (sugar PTS), a major carbohydrate active transport system, catalyzes the phosphorylation of incoming sugar substrates concomitantly with their translocation across the cell membrane. The enzyme II CmtAB PTS system is involved in D-mannitol transport.</text>
</comment>
<sequence length="475" mass="49752">MTNTGETQSGFRVKVQKFGSFLSAMIMPNIGAFIAWGFITALFIPTGWTPNEDLGKLVGPMITYLLPLLIGYTGGKMVHDVRGGVVGATATMGVIVGADIPMFLGAMIMGPLGGWAIKKFDQLIHGKIRQGFEMLVNNFSAGIIGGLLTVLAFKAIGPVVVALSDVLAAGVEAIINAGLLPLASIFVEPAKVLFLNNAINHGILSPLGIDQAAETGKSILFLLETNPGPGLGILLAFMFFGKGSAKQTAPGAAIIHFLGGIHEIYFPYILMKPMLLLAAIAGGLSGVFTFTIFSAGLIAPPSPGSIISLMAMTPKGNYVGVLAGVIVATAVSFFVASIILKASKNKEEDISEAAAKMQEMKGKKSSVAGALDTQQAESASLDKVNKIVFACDAGMGSSAMGASILRNKVKKEGLDIDVTNTSISNLPPDADVVITHKDLTPRAKDKLPNVHHISVDNFLGSPKYDELIEQLKTDK</sequence>
<comment type="subcellular location">
    <subcellularLocation>
        <location evidence="3">Cell membrane</location>
        <topology evidence="3">Multi-pass membrane protein</topology>
    </subcellularLocation>
</comment>
<gene>
    <name evidence="19" type="ORF">MJG50_06725</name>
</gene>
<feature type="transmembrane region" description="Helical" evidence="16">
    <location>
        <begin position="318"/>
        <end position="340"/>
    </location>
</feature>
<dbReference type="InterPro" id="IPR013014">
    <property type="entry name" value="PTS_EIIC_2"/>
</dbReference>
<evidence type="ECO:0000256" key="3">
    <source>
        <dbReference type="ARBA" id="ARBA00004651"/>
    </source>
</evidence>
<feature type="transmembrane region" description="Helical" evidence="16">
    <location>
        <begin position="20"/>
        <end position="45"/>
    </location>
</feature>
<dbReference type="AlphaFoldDB" id="A0AAW5E4L9"/>
<dbReference type="Pfam" id="PF02302">
    <property type="entry name" value="PTS_IIB"/>
    <property type="match status" value="1"/>
</dbReference>
<keyword evidence="20" id="KW-1185">Reference proteome</keyword>
<evidence type="ECO:0000256" key="11">
    <source>
        <dbReference type="ARBA" id="ARBA00022683"/>
    </source>
</evidence>
<dbReference type="GO" id="GO:0022872">
    <property type="term" value="F:protein-N(PI)-phosphohistidine-mannitol phosphotransferase system transmembrane transporter activity"/>
    <property type="evidence" value="ECO:0007669"/>
    <property type="project" value="InterPro"/>
</dbReference>
<keyword evidence="6" id="KW-0813">Transport</keyword>
<name>A0AAW5E4L9_9BACI</name>
<dbReference type="PANTHER" id="PTHR30181:SF2">
    <property type="entry name" value="PTS SYSTEM MANNITOL-SPECIFIC EIICBA COMPONENT"/>
    <property type="match status" value="1"/>
</dbReference>
<dbReference type="NCBIfam" id="TIGR00851">
    <property type="entry name" value="mtlA"/>
    <property type="match status" value="1"/>
</dbReference>
<feature type="transmembrane region" description="Helical" evidence="16">
    <location>
        <begin position="57"/>
        <end position="74"/>
    </location>
</feature>
<keyword evidence="10 19" id="KW-0808">Transferase</keyword>
<evidence type="ECO:0000313" key="19">
    <source>
        <dbReference type="EMBL" id="MCH1625017.1"/>
    </source>
</evidence>
<evidence type="ECO:0000256" key="15">
    <source>
        <dbReference type="ARBA" id="ARBA00033349"/>
    </source>
</evidence>
<dbReference type="PANTHER" id="PTHR30181">
    <property type="entry name" value="MANNITOL PERMEASE IIC COMPONENT"/>
    <property type="match status" value="1"/>
</dbReference>
<dbReference type="NCBIfam" id="NF011663">
    <property type="entry name" value="PRK15083.1"/>
    <property type="match status" value="1"/>
</dbReference>
<evidence type="ECO:0000256" key="1">
    <source>
        <dbReference type="ARBA" id="ARBA00001655"/>
    </source>
</evidence>
<dbReference type="GO" id="GO:0090563">
    <property type="term" value="F:protein-phosphocysteine-sugar phosphotransferase activity"/>
    <property type="evidence" value="ECO:0007669"/>
    <property type="project" value="TreeGrafter"/>
</dbReference>
<comment type="caution">
    <text evidence="19">The sequence shown here is derived from an EMBL/GenBank/DDBJ whole genome shotgun (WGS) entry which is preliminary data.</text>
</comment>
<organism evidence="19 20">
    <name type="scientific">Fredinandcohnia quinoae</name>
    <dbReference type="NCBI Taxonomy" id="2918902"/>
    <lineage>
        <taxon>Bacteria</taxon>
        <taxon>Bacillati</taxon>
        <taxon>Bacillota</taxon>
        <taxon>Bacilli</taxon>
        <taxon>Bacillales</taxon>
        <taxon>Bacillaceae</taxon>
        <taxon>Fredinandcohnia</taxon>
    </lineage>
</organism>
<evidence type="ECO:0000256" key="5">
    <source>
        <dbReference type="ARBA" id="ARBA00021825"/>
    </source>
</evidence>
<dbReference type="RefSeq" id="WP_240253927.1">
    <property type="nucleotide sequence ID" value="NZ_JAKTTI010000007.1"/>
</dbReference>
<evidence type="ECO:0000256" key="4">
    <source>
        <dbReference type="ARBA" id="ARBA00011909"/>
    </source>
</evidence>
<evidence type="ECO:0000256" key="6">
    <source>
        <dbReference type="ARBA" id="ARBA00022448"/>
    </source>
</evidence>
<dbReference type="InterPro" id="IPR050893">
    <property type="entry name" value="Sugar_PTS"/>
</dbReference>
<dbReference type="EC" id="2.7.1.197" evidence="4"/>
<dbReference type="FunFam" id="3.40.50.2300:FF:000047">
    <property type="entry name" value="PTS system mannitol-specific transporter subunit IICBA"/>
    <property type="match status" value="1"/>
</dbReference>
<feature type="transmembrane region" description="Helical" evidence="16">
    <location>
        <begin position="94"/>
        <end position="117"/>
    </location>
</feature>
<evidence type="ECO:0000256" key="9">
    <source>
        <dbReference type="ARBA" id="ARBA00022597"/>
    </source>
</evidence>
<evidence type="ECO:0000256" key="2">
    <source>
        <dbReference type="ARBA" id="ARBA00002434"/>
    </source>
</evidence>
<comment type="catalytic activity">
    <reaction evidence="1">
        <text>D-mannitol(out) + N(pros)-phospho-L-histidyl-[protein] = D-mannitol 1-phosphate(in) + L-histidyl-[protein]</text>
        <dbReference type="Rhea" id="RHEA:33363"/>
        <dbReference type="Rhea" id="RHEA-COMP:9745"/>
        <dbReference type="Rhea" id="RHEA-COMP:9746"/>
        <dbReference type="ChEBI" id="CHEBI:16899"/>
        <dbReference type="ChEBI" id="CHEBI:29979"/>
        <dbReference type="ChEBI" id="CHEBI:61381"/>
        <dbReference type="ChEBI" id="CHEBI:64837"/>
        <dbReference type="EC" id="2.7.1.197"/>
    </reaction>
</comment>
<dbReference type="PROSITE" id="PS51104">
    <property type="entry name" value="PTS_EIIC_TYPE_2"/>
    <property type="match status" value="1"/>
</dbReference>
<keyword evidence="13 16" id="KW-1133">Transmembrane helix</keyword>
<keyword evidence="7" id="KW-1003">Cell membrane</keyword>
<feature type="transmembrane region" description="Helical" evidence="16">
    <location>
        <begin position="275"/>
        <end position="298"/>
    </location>
</feature>
<feature type="domain" description="PTS EIIB type-2" evidence="17">
    <location>
        <begin position="385"/>
        <end position="475"/>
    </location>
</feature>
<evidence type="ECO:0000259" key="17">
    <source>
        <dbReference type="PROSITE" id="PS51099"/>
    </source>
</evidence>
<protein>
    <recommendedName>
        <fullName evidence="5">PTS system mannitol-specific EIICB component</fullName>
        <ecNumber evidence="4">2.7.1.197</ecNumber>
    </recommendedName>
    <alternativeName>
        <fullName evidence="15">EIICB-Mtl</fullName>
    </alternativeName>
</protein>
<evidence type="ECO:0000256" key="7">
    <source>
        <dbReference type="ARBA" id="ARBA00022475"/>
    </source>
</evidence>
<keyword evidence="11" id="KW-0598">Phosphotransferase system</keyword>
<keyword evidence="14 16" id="KW-0472">Membrane</keyword>
<dbReference type="InterPro" id="IPR003501">
    <property type="entry name" value="PTS_EIIB_2/3"/>
</dbReference>
<dbReference type="InterPro" id="IPR013011">
    <property type="entry name" value="PTS_EIIB_2"/>
</dbReference>
<dbReference type="InterPro" id="IPR003352">
    <property type="entry name" value="PTS_EIIC"/>
</dbReference>
<dbReference type="InterPro" id="IPR004718">
    <property type="entry name" value="PTS_IIC_mtl"/>
</dbReference>
<keyword evidence="9" id="KW-0762">Sugar transport</keyword>
<accession>A0AAW5E4L9</accession>
<dbReference type="CDD" id="cd05567">
    <property type="entry name" value="PTS_IIB_mannitol"/>
    <property type="match status" value="1"/>
</dbReference>
<dbReference type="Proteomes" id="UP001431131">
    <property type="component" value="Unassembled WGS sequence"/>
</dbReference>
<evidence type="ECO:0000256" key="16">
    <source>
        <dbReference type="SAM" id="Phobius"/>
    </source>
</evidence>
<evidence type="ECO:0000256" key="8">
    <source>
        <dbReference type="ARBA" id="ARBA00022553"/>
    </source>
</evidence>
<evidence type="ECO:0000259" key="18">
    <source>
        <dbReference type="PROSITE" id="PS51104"/>
    </source>
</evidence>